<evidence type="ECO:0000313" key="3">
    <source>
        <dbReference type="Proteomes" id="UP001064489"/>
    </source>
</evidence>
<dbReference type="Proteomes" id="UP001064489">
    <property type="component" value="Chromosome 2"/>
</dbReference>
<comment type="caution">
    <text evidence="2">The sequence shown here is derived from an EMBL/GenBank/DDBJ whole genome shotgun (WGS) entry which is preliminary data.</text>
</comment>
<evidence type="ECO:0000256" key="1">
    <source>
        <dbReference type="SAM" id="MobiDB-lite"/>
    </source>
</evidence>
<name>A0AAD5IGC1_ACENE</name>
<protein>
    <submittedName>
        <fullName evidence="2">Uncharacterized protein</fullName>
    </submittedName>
</protein>
<organism evidence="2 3">
    <name type="scientific">Acer negundo</name>
    <name type="common">Box elder</name>
    <dbReference type="NCBI Taxonomy" id="4023"/>
    <lineage>
        <taxon>Eukaryota</taxon>
        <taxon>Viridiplantae</taxon>
        <taxon>Streptophyta</taxon>
        <taxon>Embryophyta</taxon>
        <taxon>Tracheophyta</taxon>
        <taxon>Spermatophyta</taxon>
        <taxon>Magnoliopsida</taxon>
        <taxon>eudicotyledons</taxon>
        <taxon>Gunneridae</taxon>
        <taxon>Pentapetalae</taxon>
        <taxon>rosids</taxon>
        <taxon>malvids</taxon>
        <taxon>Sapindales</taxon>
        <taxon>Sapindaceae</taxon>
        <taxon>Hippocastanoideae</taxon>
        <taxon>Acereae</taxon>
        <taxon>Acer</taxon>
    </lineage>
</organism>
<feature type="region of interest" description="Disordered" evidence="1">
    <location>
        <begin position="58"/>
        <end position="80"/>
    </location>
</feature>
<keyword evidence="3" id="KW-1185">Reference proteome</keyword>
<proteinExistence type="predicted"/>
<evidence type="ECO:0000313" key="2">
    <source>
        <dbReference type="EMBL" id="KAI9161701.1"/>
    </source>
</evidence>
<dbReference type="EMBL" id="JAJSOW010000106">
    <property type="protein sequence ID" value="KAI9161701.1"/>
    <property type="molecule type" value="Genomic_DNA"/>
</dbReference>
<dbReference type="AlphaFoldDB" id="A0AAD5IGC1"/>
<feature type="compositionally biased region" description="Polar residues" evidence="1">
    <location>
        <begin position="58"/>
        <end position="70"/>
    </location>
</feature>
<sequence length="245" mass="27297">MVDEFCNHKVAGKDFPTSTTNNFAQNPSTRAEIRHAWKALSIEDKAPYGHMYADNVASTSHSNKQTQQHPSDTHKECDATESEIGVDEQNMVHTRCTPSRPCQVPIAEMVTKASHGGNCQVDPTSSVGGHGTSSVMGLEDGKVHGSVKEKVHLFDEEDKEHGNVKKSVHLFREEDKEHSSVQKNIHLFDEEDKEHGMFHVMNPNQEGTFDTSVDHFHRIPNSPAYCNDNNFKPSPPSFSALPRPI</sequence>
<accession>A0AAD5IGC1</accession>
<reference evidence="2" key="2">
    <citation type="submission" date="2023-02" db="EMBL/GenBank/DDBJ databases">
        <authorList>
            <person name="Swenson N.G."/>
            <person name="Wegrzyn J.L."/>
            <person name="Mcevoy S.L."/>
        </authorList>
    </citation>
    <scope>NUCLEOTIDE SEQUENCE</scope>
    <source>
        <strain evidence="2">91603</strain>
        <tissue evidence="2">Leaf</tissue>
    </source>
</reference>
<gene>
    <name evidence="2" type="ORF">LWI28_019905</name>
</gene>
<reference evidence="2" key="1">
    <citation type="journal article" date="2022" name="Plant J.">
        <title>Strategies of tolerance reflected in two North American maple genomes.</title>
        <authorList>
            <person name="McEvoy S.L."/>
            <person name="Sezen U.U."/>
            <person name="Trouern-Trend A."/>
            <person name="McMahon S.M."/>
            <person name="Schaberg P.G."/>
            <person name="Yang J."/>
            <person name="Wegrzyn J.L."/>
            <person name="Swenson N.G."/>
        </authorList>
    </citation>
    <scope>NUCLEOTIDE SEQUENCE</scope>
    <source>
        <strain evidence="2">91603</strain>
    </source>
</reference>